<comment type="similarity">
    <text evidence="3">Belongs to the HARBI1 family.</text>
</comment>
<dbReference type="PANTHER" id="PTHR22930">
    <property type="match status" value="1"/>
</dbReference>
<reference evidence="11" key="1">
    <citation type="submission" date="2015-02" db="EMBL/GenBank/DDBJ databases">
        <title>Genome sequencing for Strongylocentrotus purpuratus.</title>
        <authorList>
            <person name="Murali S."/>
            <person name="Liu Y."/>
            <person name="Vee V."/>
            <person name="English A."/>
            <person name="Wang M."/>
            <person name="Skinner E."/>
            <person name="Han Y."/>
            <person name="Muzny D.M."/>
            <person name="Worley K.C."/>
            <person name="Gibbs R.A."/>
        </authorList>
    </citation>
    <scope>NUCLEOTIDE SEQUENCE</scope>
</reference>
<evidence type="ECO:0000256" key="1">
    <source>
        <dbReference type="ARBA" id="ARBA00001968"/>
    </source>
</evidence>
<dbReference type="EnsemblMetazoa" id="XM_030993068">
    <property type="protein sequence ID" value="XP_030848928"/>
    <property type="gene ID" value="LOC115927307"/>
</dbReference>
<protein>
    <recommendedName>
        <fullName evidence="9">DDE Tnp4 domain-containing protein</fullName>
    </recommendedName>
</protein>
<dbReference type="Pfam" id="PF13359">
    <property type="entry name" value="DDE_Tnp_4"/>
    <property type="match status" value="1"/>
</dbReference>
<feature type="domain" description="DDE Tnp4" evidence="9">
    <location>
        <begin position="121"/>
        <end position="267"/>
    </location>
</feature>
<comment type="subcellular location">
    <subcellularLocation>
        <location evidence="2">Nucleus</location>
    </subcellularLocation>
</comment>
<evidence type="ECO:0000256" key="5">
    <source>
        <dbReference type="ARBA" id="ARBA00022723"/>
    </source>
</evidence>
<evidence type="ECO:0000256" key="6">
    <source>
        <dbReference type="ARBA" id="ARBA00022801"/>
    </source>
</evidence>
<reference evidence="10" key="2">
    <citation type="submission" date="2021-01" db="UniProtKB">
        <authorList>
            <consortium name="EnsemblMetazoa"/>
        </authorList>
    </citation>
    <scope>IDENTIFICATION</scope>
</reference>
<evidence type="ECO:0000259" key="9">
    <source>
        <dbReference type="Pfam" id="PF13359"/>
    </source>
</evidence>
<evidence type="ECO:0000313" key="10">
    <source>
        <dbReference type="EnsemblMetazoa" id="XP_030848928"/>
    </source>
</evidence>
<sequence length="316" mass="36120">MATTNFCTDTGLQNKRRFSSRTNSLQHLIQRHTSSRADALPVYLQVLTALRFYAVGTFQLMHGDEATLSQASLSRIISDVSIQIAHLRPQYIQFPTTPLQIQQTQQRFFDYCQFPGVVGAIDCTHVHIRSPGGDNAQRFLNRKGRFSINVQAVCTHEGLIIDVVARWPGGSHDSRIFRESRLKRILQEASHEAKWLLGDSGYACQPYVMTPLLHPRDRSQQRYNRAQIRGRNIIERTFGMMKRRFPCLNQLRLKLETTLTTIVAVAVLWNLSIMRNEPQVNGPEPQENPGDLLPPDGANNIAGQLRRQWLIEHHFT</sequence>
<keyword evidence="11" id="KW-1185">Reference proteome</keyword>
<dbReference type="Proteomes" id="UP000007110">
    <property type="component" value="Unassembled WGS sequence"/>
</dbReference>
<name>A0A7M7PDW9_STRPU</name>
<evidence type="ECO:0000256" key="3">
    <source>
        <dbReference type="ARBA" id="ARBA00006958"/>
    </source>
</evidence>
<keyword evidence="4" id="KW-0540">Nuclease</keyword>
<dbReference type="GO" id="GO:0016787">
    <property type="term" value="F:hydrolase activity"/>
    <property type="evidence" value="ECO:0007669"/>
    <property type="project" value="UniProtKB-KW"/>
</dbReference>
<evidence type="ECO:0000313" key="11">
    <source>
        <dbReference type="Proteomes" id="UP000007110"/>
    </source>
</evidence>
<comment type="cofactor">
    <cofactor evidence="1">
        <name>a divalent metal cation</name>
        <dbReference type="ChEBI" id="CHEBI:60240"/>
    </cofactor>
</comment>
<organism evidence="10 11">
    <name type="scientific">Strongylocentrotus purpuratus</name>
    <name type="common">Purple sea urchin</name>
    <dbReference type="NCBI Taxonomy" id="7668"/>
    <lineage>
        <taxon>Eukaryota</taxon>
        <taxon>Metazoa</taxon>
        <taxon>Echinodermata</taxon>
        <taxon>Eleutherozoa</taxon>
        <taxon>Echinozoa</taxon>
        <taxon>Echinoidea</taxon>
        <taxon>Euechinoidea</taxon>
        <taxon>Echinacea</taxon>
        <taxon>Camarodonta</taxon>
        <taxon>Echinidea</taxon>
        <taxon>Strongylocentrotidae</taxon>
        <taxon>Strongylocentrotus</taxon>
    </lineage>
</organism>
<dbReference type="GO" id="GO:0046872">
    <property type="term" value="F:metal ion binding"/>
    <property type="evidence" value="ECO:0007669"/>
    <property type="project" value="UniProtKB-KW"/>
</dbReference>
<dbReference type="GeneID" id="115927307"/>
<proteinExistence type="inferred from homology"/>
<keyword evidence="5" id="KW-0479">Metal-binding</keyword>
<dbReference type="PANTHER" id="PTHR22930:SF289">
    <property type="entry name" value="DDE TNP4 DOMAIN-CONTAINING PROTEIN-RELATED"/>
    <property type="match status" value="1"/>
</dbReference>
<evidence type="ECO:0000256" key="4">
    <source>
        <dbReference type="ARBA" id="ARBA00022722"/>
    </source>
</evidence>
<evidence type="ECO:0000256" key="7">
    <source>
        <dbReference type="ARBA" id="ARBA00023242"/>
    </source>
</evidence>
<dbReference type="RefSeq" id="XP_030848928.1">
    <property type="nucleotide sequence ID" value="XM_030993068.1"/>
</dbReference>
<accession>A0A7M7PDW9</accession>
<dbReference type="GO" id="GO:0005634">
    <property type="term" value="C:nucleus"/>
    <property type="evidence" value="ECO:0007669"/>
    <property type="project" value="UniProtKB-SubCell"/>
</dbReference>
<feature type="region of interest" description="Disordered" evidence="8">
    <location>
        <begin position="279"/>
        <end position="298"/>
    </location>
</feature>
<evidence type="ECO:0000256" key="8">
    <source>
        <dbReference type="SAM" id="MobiDB-lite"/>
    </source>
</evidence>
<dbReference type="InterPro" id="IPR027806">
    <property type="entry name" value="HARBI1_dom"/>
</dbReference>
<dbReference type="KEGG" id="spu:115927307"/>
<dbReference type="OrthoDB" id="2430314at2759"/>
<dbReference type="InParanoid" id="A0A7M7PDW9"/>
<dbReference type="InterPro" id="IPR045249">
    <property type="entry name" value="HARBI1-like"/>
</dbReference>
<dbReference type="GO" id="GO:0004518">
    <property type="term" value="F:nuclease activity"/>
    <property type="evidence" value="ECO:0007669"/>
    <property type="project" value="UniProtKB-KW"/>
</dbReference>
<dbReference type="OMA" id="AWKRRFY"/>
<keyword evidence="7" id="KW-0539">Nucleus</keyword>
<keyword evidence="6" id="KW-0378">Hydrolase</keyword>
<dbReference type="AlphaFoldDB" id="A0A7M7PDW9"/>
<evidence type="ECO:0000256" key="2">
    <source>
        <dbReference type="ARBA" id="ARBA00004123"/>
    </source>
</evidence>